<evidence type="ECO:0000256" key="1">
    <source>
        <dbReference type="SAM" id="MobiDB-lite"/>
    </source>
</evidence>
<proteinExistence type="predicted"/>
<dbReference type="EMBL" id="LSBJ02000011">
    <property type="protein sequence ID" value="OAQ59385.1"/>
    <property type="molecule type" value="Genomic_DNA"/>
</dbReference>
<organism evidence="2 3">
    <name type="scientific">Pochonia chlamydosporia 170</name>
    <dbReference type="NCBI Taxonomy" id="1380566"/>
    <lineage>
        <taxon>Eukaryota</taxon>
        <taxon>Fungi</taxon>
        <taxon>Dikarya</taxon>
        <taxon>Ascomycota</taxon>
        <taxon>Pezizomycotina</taxon>
        <taxon>Sordariomycetes</taxon>
        <taxon>Hypocreomycetidae</taxon>
        <taxon>Hypocreales</taxon>
        <taxon>Clavicipitaceae</taxon>
        <taxon>Pochonia</taxon>
    </lineage>
</organism>
<dbReference type="RefSeq" id="XP_018137409.1">
    <property type="nucleotide sequence ID" value="XM_018288817.1"/>
</dbReference>
<keyword evidence="3" id="KW-1185">Reference proteome</keyword>
<gene>
    <name evidence="2" type="ORF">VFPPC_10446</name>
</gene>
<dbReference type="OrthoDB" id="3766406at2759"/>
<evidence type="ECO:0000313" key="2">
    <source>
        <dbReference type="EMBL" id="OAQ59385.1"/>
    </source>
</evidence>
<dbReference type="Proteomes" id="UP000078397">
    <property type="component" value="Unassembled WGS sequence"/>
</dbReference>
<accession>A0A179F1Q4</accession>
<dbReference type="GeneID" id="28852811"/>
<evidence type="ECO:0000313" key="3">
    <source>
        <dbReference type="Proteomes" id="UP000078397"/>
    </source>
</evidence>
<reference evidence="2 3" key="1">
    <citation type="journal article" date="2016" name="PLoS Pathog.">
        <title>Biosynthesis of antibiotic leucinostatins in bio-control fungus Purpureocillium lilacinum and their inhibition on phytophthora revealed by genome mining.</title>
        <authorList>
            <person name="Wang G."/>
            <person name="Liu Z."/>
            <person name="Lin R."/>
            <person name="Li E."/>
            <person name="Mao Z."/>
            <person name="Ling J."/>
            <person name="Yang Y."/>
            <person name="Yin W.B."/>
            <person name="Xie B."/>
        </authorList>
    </citation>
    <scope>NUCLEOTIDE SEQUENCE [LARGE SCALE GENOMIC DNA]</scope>
    <source>
        <strain evidence="2">170</strain>
    </source>
</reference>
<comment type="caution">
    <text evidence="2">The sequence shown here is derived from an EMBL/GenBank/DDBJ whole genome shotgun (WGS) entry which is preliminary data.</text>
</comment>
<feature type="compositionally biased region" description="Polar residues" evidence="1">
    <location>
        <begin position="7"/>
        <end position="22"/>
    </location>
</feature>
<name>A0A179F1Q4_METCM</name>
<dbReference type="AlphaFoldDB" id="A0A179F1Q4"/>
<protein>
    <submittedName>
        <fullName evidence="2">Uncharacterized protein</fullName>
    </submittedName>
</protein>
<dbReference type="KEGG" id="pchm:VFPPC_10446"/>
<feature type="region of interest" description="Disordered" evidence="1">
    <location>
        <begin position="1"/>
        <end position="22"/>
    </location>
</feature>
<dbReference type="STRING" id="1380566.A0A179F1Q4"/>
<sequence>MDEDTPLANNSASKCRQPTPVMQNDHHPFKPYKIAHRHVQQALKYSRLGIKSYYLRKLMQPTPVVFMMRPRGTGTYFARPKIVAGRFLLHEHFVFHEETKMFNSRDTSSFHGFCLCPHIGFQLECLYARTGLRGSMRNRQGKLVPTDGGLYSSLIQATGPFVGMEILGGCHQCLTDHTVCAYPDGNDITMNLWRDFGPFGSSDNPVWISHVYDPFMDPIYIWDRPIGTVRAMYNTKSQQIARRLAEYTEQWIEIDLGISSPL</sequence>